<name>A0A9N9JUH0_9GLOM</name>
<accession>A0A9N9JUH0</accession>
<proteinExistence type="predicted"/>
<sequence>NGDMTEKNISLRVWGLIEILPTIHQATVVQIQKAQQQNF</sequence>
<reference evidence="1" key="1">
    <citation type="submission" date="2021-06" db="EMBL/GenBank/DDBJ databases">
        <authorList>
            <person name="Kallberg Y."/>
            <person name="Tangrot J."/>
            <person name="Rosling A."/>
        </authorList>
    </citation>
    <scope>NUCLEOTIDE SEQUENCE</scope>
    <source>
        <strain evidence="1">MA453B</strain>
    </source>
</reference>
<dbReference type="Proteomes" id="UP000789405">
    <property type="component" value="Unassembled WGS sequence"/>
</dbReference>
<comment type="caution">
    <text evidence="1">The sequence shown here is derived from an EMBL/GenBank/DDBJ whole genome shotgun (WGS) entry which is preliminary data.</text>
</comment>
<feature type="non-terminal residue" evidence="1">
    <location>
        <position position="1"/>
    </location>
</feature>
<organism evidence="1 2">
    <name type="scientific">Dentiscutata erythropus</name>
    <dbReference type="NCBI Taxonomy" id="1348616"/>
    <lineage>
        <taxon>Eukaryota</taxon>
        <taxon>Fungi</taxon>
        <taxon>Fungi incertae sedis</taxon>
        <taxon>Mucoromycota</taxon>
        <taxon>Glomeromycotina</taxon>
        <taxon>Glomeromycetes</taxon>
        <taxon>Diversisporales</taxon>
        <taxon>Gigasporaceae</taxon>
        <taxon>Dentiscutata</taxon>
    </lineage>
</organism>
<gene>
    <name evidence="1" type="ORF">DERYTH_LOCUS22456</name>
</gene>
<dbReference type="AlphaFoldDB" id="A0A9N9JUH0"/>
<keyword evidence="2" id="KW-1185">Reference proteome</keyword>
<protein>
    <submittedName>
        <fullName evidence="1">7696_t:CDS:1</fullName>
    </submittedName>
</protein>
<evidence type="ECO:0000313" key="2">
    <source>
        <dbReference type="Proteomes" id="UP000789405"/>
    </source>
</evidence>
<dbReference type="EMBL" id="CAJVPY010031216">
    <property type="protein sequence ID" value="CAG8796299.1"/>
    <property type="molecule type" value="Genomic_DNA"/>
</dbReference>
<evidence type="ECO:0000313" key="1">
    <source>
        <dbReference type="EMBL" id="CAG8796299.1"/>
    </source>
</evidence>